<dbReference type="AlphaFoldDB" id="A0A916XFJ3"/>
<dbReference type="SUPFAM" id="SSF51735">
    <property type="entry name" value="NAD(P)-binding Rossmann-fold domains"/>
    <property type="match status" value="1"/>
</dbReference>
<dbReference type="Gene3D" id="3.40.50.720">
    <property type="entry name" value="NAD(P)-binding Rossmann-like Domain"/>
    <property type="match status" value="1"/>
</dbReference>
<comment type="caution">
    <text evidence="1">The sequence shown here is derived from an EMBL/GenBank/DDBJ whole genome shotgun (WGS) entry which is preliminary data.</text>
</comment>
<sequence length="305" mass="32032">MKLITNQQVAELINADDSIQAMREAFRTMDQGAQQARVRTSAAGVMLSTMGAIVPGAKVAGTKVYTTINGKFQFVIVLFSAETGEPLATIEADTMTAFRTAAATAVATDALASVQANTLSVIGTGVQARSHIEALLKVRSFKEILVAGRAIPQEFAAQIAAQTGVATRAVAMLDAVAAADVLVTVTRAQTPLFDGKQLPKGAFVAAVGASKATVRELDDAAIARAAAIVVEWKQQAQQEAGDLVMCAPGTFDWDKVSELGQALNGSMDYAAKPDDIVIYKSIGVGLEDIAMAGMVYRKACQKYGW</sequence>
<dbReference type="EMBL" id="BMED01000001">
    <property type="protein sequence ID" value="GGC69684.1"/>
    <property type="molecule type" value="Genomic_DNA"/>
</dbReference>
<dbReference type="Gene3D" id="3.30.1780.10">
    <property type="entry name" value="ornithine cyclodeaminase, domain 1"/>
    <property type="match status" value="1"/>
</dbReference>
<keyword evidence="2" id="KW-1185">Reference proteome</keyword>
<name>A0A916XFJ3_9BURK</name>
<reference evidence="1" key="1">
    <citation type="journal article" date="2014" name="Int. J. Syst. Evol. Microbiol.">
        <title>Complete genome sequence of Corynebacterium casei LMG S-19264T (=DSM 44701T), isolated from a smear-ripened cheese.</title>
        <authorList>
            <consortium name="US DOE Joint Genome Institute (JGI-PGF)"/>
            <person name="Walter F."/>
            <person name="Albersmeier A."/>
            <person name="Kalinowski J."/>
            <person name="Ruckert C."/>
        </authorList>
    </citation>
    <scope>NUCLEOTIDE SEQUENCE</scope>
    <source>
        <strain evidence="1">CGMCC 1.10998</strain>
    </source>
</reference>
<protein>
    <submittedName>
        <fullName evidence="1">Ornithine cyclodeaminase</fullName>
    </submittedName>
</protein>
<dbReference type="InterPro" id="IPR003462">
    <property type="entry name" value="ODC_Mu_crystall"/>
</dbReference>
<evidence type="ECO:0000313" key="1">
    <source>
        <dbReference type="EMBL" id="GGC69684.1"/>
    </source>
</evidence>
<dbReference type="Pfam" id="PF02423">
    <property type="entry name" value="OCD_Mu_crystall"/>
    <property type="match status" value="1"/>
</dbReference>
<gene>
    <name evidence="1" type="ORF">GCM10011396_15870</name>
</gene>
<dbReference type="InterPro" id="IPR036291">
    <property type="entry name" value="NAD(P)-bd_dom_sf"/>
</dbReference>
<accession>A0A916XFJ3</accession>
<dbReference type="RefSeq" id="WP_188565370.1">
    <property type="nucleotide sequence ID" value="NZ_BMED01000001.1"/>
</dbReference>
<dbReference type="PANTHER" id="PTHR13812">
    <property type="entry name" value="KETIMINE REDUCTASE MU-CRYSTALLIN"/>
    <property type="match status" value="1"/>
</dbReference>
<dbReference type="GO" id="GO:0005737">
    <property type="term" value="C:cytoplasm"/>
    <property type="evidence" value="ECO:0007669"/>
    <property type="project" value="TreeGrafter"/>
</dbReference>
<reference evidence="1" key="2">
    <citation type="submission" date="2020-09" db="EMBL/GenBank/DDBJ databases">
        <authorList>
            <person name="Sun Q."/>
            <person name="Zhou Y."/>
        </authorList>
    </citation>
    <scope>NUCLEOTIDE SEQUENCE</scope>
    <source>
        <strain evidence="1">CGMCC 1.10998</strain>
    </source>
</reference>
<dbReference type="InterPro" id="IPR023401">
    <property type="entry name" value="ODC_N"/>
</dbReference>
<organism evidence="1 2">
    <name type="scientific">Undibacterium terreum</name>
    <dbReference type="NCBI Taxonomy" id="1224302"/>
    <lineage>
        <taxon>Bacteria</taxon>
        <taxon>Pseudomonadati</taxon>
        <taxon>Pseudomonadota</taxon>
        <taxon>Betaproteobacteria</taxon>
        <taxon>Burkholderiales</taxon>
        <taxon>Oxalobacteraceae</taxon>
        <taxon>Undibacterium</taxon>
    </lineage>
</organism>
<proteinExistence type="predicted"/>
<dbReference type="PANTHER" id="PTHR13812:SF19">
    <property type="entry name" value="KETIMINE REDUCTASE MU-CRYSTALLIN"/>
    <property type="match status" value="1"/>
</dbReference>
<dbReference type="PIRSF" id="PIRSF001439">
    <property type="entry name" value="CryM"/>
    <property type="match status" value="1"/>
</dbReference>
<dbReference type="Proteomes" id="UP000637423">
    <property type="component" value="Unassembled WGS sequence"/>
</dbReference>
<evidence type="ECO:0000313" key="2">
    <source>
        <dbReference type="Proteomes" id="UP000637423"/>
    </source>
</evidence>